<reference evidence="14" key="1">
    <citation type="submission" date="2023-06" db="EMBL/GenBank/DDBJ databases">
        <title>Genome-scale phylogeny and comparative genomics of the fungal order Sordariales.</title>
        <authorList>
            <consortium name="Lawrence Berkeley National Laboratory"/>
            <person name="Hensen N."/>
            <person name="Bonometti L."/>
            <person name="Westerberg I."/>
            <person name="Brannstrom I.O."/>
            <person name="Guillou S."/>
            <person name="Cros-Aarteil S."/>
            <person name="Calhoun S."/>
            <person name="Haridas S."/>
            <person name="Kuo A."/>
            <person name="Mondo S."/>
            <person name="Pangilinan J."/>
            <person name="Riley R."/>
            <person name="Labutti K."/>
            <person name="Andreopoulos B."/>
            <person name="Lipzen A."/>
            <person name="Chen C."/>
            <person name="Yanf M."/>
            <person name="Daum C."/>
            <person name="Ng V."/>
            <person name="Clum A."/>
            <person name="Steindorff A."/>
            <person name="Ohm R."/>
            <person name="Martin F."/>
            <person name="Silar P."/>
            <person name="Natvig D."/>
            <person name="Lalanne C."/>
            <person name="Gautier V."/>
            <person name="Ament-Velasquez S.L."/>
            <person name="Kruys A."/>
            <person name="Hutchinson M.I."/>
            <person name="Powell A.J."/>
            <person name="Barry K."/>
            <person name="Miller A.N."/>
            <person name="Grigoriev I.V."/>
            <person name="Debuchy R."/>
            <person name="Gladieux P."/>
            <person name="Thoren M.H."/>
            <person name="Johannesson H."/>
        </authorList>
    </citation>
    <scope>NUCLEOTIDE SEQUENCE</scope>
    <source>
        <strain evidence="14">8032-3</strain>
    </source>
</reference>
<dbReference type="AlphaFoldDB" id="A0AAJ0FKS5"/>
<dbReference type="EMBL" id="MU839013">
    <property type="protein sequence ID" value="KAK1765914.1"/>
    <property type="molecule type" value="Genomic_DNA"/>
</dbReference>
<comment type="subcellular location">
    <subcellularLocation>
        <location evidence="1">Membrane</location>
        <topology evidence="1">Multi-pass membrane protein</topology>
    </subcellularLocation>
</comment>
<dbReference type="SFLD" id="SFLDG01168">
    <property type="entry name" value="Ferric_reductase_subgroup_(FRE"/>
    <property type="match status" value="1"/>
</dbReference>
<dbReference type="GeneID" id="85313777"/>
<dbReference type="CDD" id="cd06186">
    <property type="entry name" value="NOX_Duox_like_FAD_NADP"/>
    <property type="match status" value="1"/>
</dbReference>
<feature type="signal peptide" evidence="12">
    <location>
        <begin position="1"/>
        <end position="20"/>
    </location>
</feature>
<keyword evidence="3" id="KW-0813">Transport</keyword>
<dbReference type="PANTHER" id="PTHR32361:SF9">
    <property type="entry name" value="FERRIC REDUCTASE TRANSMEMBRANE COMPONENT 3-RELATED"/>
    <property type="match status" value="1"/>
</dbReference>
<keyword evidence="9" id="KW-0325">Glycoprotein</keyword>
<proteinExistence type="inferred from homology"/>
<feature type="transmembrane region" description="Helical" evidence="11">
    <location>
        <begin position="399"/>
        <end position="417"/>
    </location>
</feature>
<feature type="region of interest" description="Disordered" evidence="10">
    <location>
        <begin position="520"/>
        <end position="562"/>
    </location>
</feature>
<feature type="compositionally biased region" description="Low complexity" evidence="10">
    <location>
        <begin position="521"/>
        <end position="545"/>
    </location>
</feature>
<gene>
    <name evidence="14" type="ORF">QBC33DRAFT_571141</name>
</gene>
<dbReference type="InterPro" id="IPR013130">
    <property type="entry name" value="Fe3_Rdtase_TM_dom"/>
</dbReference>
<organism evidence="14 15">
    <name type="scientific">Phialemonium atrogriseum</name>
    <dbReference type="NCBI Taxonomy" id="1093897"/>
    <lineage>
        <taxon>Eukaryota</taxon>
        <taxon>Fungi</taxon>
        <taxon>Dikarya</taxon>
        <taxon>Ascomycota</taxon>
        <taxon>Pezizomycotina</taxon>
        <taxon>Sordariomycetes</taxon>
        <taxon>Sordariomycetidae</taxon>
        <taxon>Cephalothecales</taxon>
        <taxon>Cephalothecaceae</taxon>
        <taxon>Phialemonium</taxon>
    </lineage>
</organism>
<dbReference type="GO" id="GO:0006879">
    <property type="term" value="P:intracellular iron ion homeostasis"/>
    <property type="evidence" value="ECO:0007669"/>
    <property type="project" value="TreeGrafter"/>
</dbReference>
<evidence type="ECO:0000256" key="10">
    <source>
        <dbReference type="SAM" id="MobiDB-lite"/>
    </source>
</evidence>
<keyword evidence="15" id="KW-1185">Reference proteome</keyword>
<dbReference type="Pfam" id="PF01794">
    <property type="entry name" value="Ferric_reduct"/>
    <property type="match status" value="1"/>
</dbReference>
<name>A0AAJ0FKS5_9PEZI</name>
<evidence type="ECO:0000313" key="14">
    <source>
        <dbReference type="EMBL" id="KAK1765914.1"/>
    </source>
</evidence>
<keyword evidence="4 11" id="KW-0812">Transmembrane</keyword>
<feature type="domain" description="FAD-binding FR-type" evidence="13">
    <location>
        <begin position="426"/>
        <end position="611"/>
    </location>
</feature>
<dbReference type="SUPFAM" id="SSF52343">
    <property type="entry name" value="Ferredoxin reductase-like, C-terminal NADP-linked domain"/>
    <property type="match status" value="1"/>
</dbReference>
<keyword evidence="12" id="KW-0732">Signal</keyword>
<feature type="chain" id="PRO_5042582888" evidence="12">
    <location>
        <begin position="21"/>
        <end position="788"/>
    </location>
</feature>
<dbReference type="PROSITE" id="PS51384">
    <property type="entry name" value="FAD_FR"/>
    <property type="match status" value="1"/>
</dbReference>
<dbReference type="RefSeq" id="XP_060282127.1">
    <property type="nucleotide sequence ID" value="XM_060430590.1"/>
</dbReference>
<feature type="transmembrane region" description="Helical" evidence="11">
    <location>
        <begin position="161"/>
        <end position="180"/>
    </location>
</feature>
<protein>
    <submittedName>
        <fullName evidence="14">Ferric reductase like transmembrane component-domain-containing protein</fullName>
    </submittedName>
</protein>
<dbReference type="GO" id="GO:0015677">
    <property type="term" value="P:copper ion import"/>
    <property type="evidence" value="ECO:0007669"/>
    <property type="project" value="TreeGrafter"/>
</dbReference>
<feature type="transmembrane region" description="Helical" evidence="11">
    <location>
        <begin position="258"/>
        <end position="279"/>
    </location>
</feature>
<feature type="compositionally biased region" description="Polar residues" evidence="10">
    <location>
        <begin position="548"/>
        <end position="562"/>
    </location>
</feature>
<dbReference type="InterPro" id="IPR017927">
    <property type="entry name" value="FAD-bd_FR_type"/>
</dbReference>
<accession>A0AAJ0FKS5</accession>
<evidence type="ECO:0000256" key="4">
    <source>
        <dbReference type="ARBA" id="ARBA00022692"/>
    </source>
</evidence>
<evidence type="ECO:0000256" key="2">
    <source>
        <dbReference type="ARBA" id="ARBA00006278"/>
    </source>
</evidence>
<feature type="transmembrane region" description="Helical" evidence="11">
    <location>
        <begin position="369"/>
        <end position="392"/>
    </location>
</feature>
<feature type="transmembrane region" description="Helical" evidence="11">
    <location>
        <begin position="333"/>
        <end position="354"/>
    </location>
</feature>
<dbReference type="PANTHER" id="PTHR32361">
    <property type="entry name" value="FERRIC/CUPRIC REDUCTASE TRANSMEMBRANE COMPONENT"/>
    <property type="match status" value="1"/>
</dbReference>
<evidence type="ECO:0000256" key="11">
    <source>
        <dbReference type="SAM" id="Phobius"/>
    </source>
</evidence>
<evidence type="ECO:0000259" key="13">
    <source>
        <dbReference type="PROSITE" id="PS51384"/>
    </source>
</evidence>
<evidence type="ECO:0000256" key="6">
    <source>
        <dbReference type="ARBA" id="ARBA00023002"/>
    </source>
</evidence>
<keyword evidence="6" id="KW-0560">Oxidoreductase</keyword>
<dbReference type="GO" id="GO:0005886">
    <property type="term" value="C:plasma membrane"/>
    <property type="evidence" value="ECO:0007669"/>
    <property type="project" value="TreeGrafter"/>
</dbReference>
<comment type="similarity">
    <text evidence="2">Belongs to the ferric reductase (FRE) family.</text>
</comment>
<comment type="caution">
    <text evidence="14">The sequence shown here is derived from an EMBL/GenBank/DDBJ whole genome shotgun (WGS) entry which is preliminary data.</text>
</comment>
<dbReference type="Gene3D" id="3.40.50.80">
    <property type="entry name" value="Nucleotide-binding domain of ferredoxin-NADP reductase (FNR) module"/>
    <property type="match status" value="1"/>
</dbReference>
<dbReference type="SFLD" id="SFLDS00052">
    <property type="entry name" value="Ferric_Reductase_Domain"/>
    <property type="match status" value="1"/>
</dbReference>
<evidence type="ECO:0000256" key="7">
    <source>
        <dbReference type="ARBA" id="ARBA00023065"/>
    </source>
</evidence>
<dbReference type="InterPro" id="IPR051410">
    <property type="entry name" value="Ferric/Cupric_Reductase"/>
</dbReference>
<keyword evidence="8 11" id="KW-0472">Membrane</keyword>
<evidence type="ECO:0000256" key="12">
    <source>
        <dbReference type="SAM" id="SignalP"/>
    </source>
</evidence>
<dbReference type="Proteomes" id="UP001244011">
    <property type="component" value="Unassembled WGS sequence"/>
</dbReference>
<evidence type="ECO:0000256" key="3">
    <source>
        <dbReference type="ARBA" id="ARBA00022448"/>
    </source>
</evidence>
<feature type="region of interest" description="Disordered" evidence="10">
    <location>
        <begin position="692"/>
        <end position="716"/>
    </location>
</feature>
<sequence>MLLSSSLALLLGILVRPSWSVTMPQSALCVDAIFEVYADLTFDGIGADSYYIGACQNPLRVTSLYAAAKLYCSPREIKSGLKYIEALCRQYGEVSMLPESALAENLTDDAIKRMPVKDYGDIPATENVTAPFILSPHWFELSDRTVFEWDFEMRTHANYGFAIYGFWGGVLLIGILNRLWQLFYHSRLARVTSDVEGDGQPIRRKTLSPTSPLGIVSKAYNWVQTHLVIPSTLDSHHRRLYLWCTIPTRMQSLTIGSYWVISILLCCVNYRGFTGNLYWSDVPEQIWRYVADRTGILSYANLPWLWVFSGRNNIFIWATGWQFSTFNLFHRHIARVATLAAIIHSVGYVVFYYLGDPTGADLRLEMKDAWLYLGVLATVAMSLLVVFSVSWFRQALYESFLLVHIVLSLMTIVALFYHTDIFEGDYDPYLWPLVAIWCFDRGVRLVRIAYCNLHVSFNKGKKLSHTRSSISYDGDSNMMRIQLTVRGSHLKPRPGQHYFLYQPFRWTGYENHPFTLAYWETPGSHTPTPPSQSSSTSSTTNLPPTDKSPPTQIHTSAIPSPTNPDETLLEFWLRPFDGWTRHLRSACQLSPSTPISPTILLEGPYGHTEPLWTAYDSVLMVAGGAGITAMTPYLLDHSHRRRAGGGTRTRRLTLVWADRSAAFLRSSSASGGVLAEALSADGFRAELFVTGGSASGSGSEKEEEEEAGAEKTKGGAVAEAAHVQVRRGRPDVGLAVGAAAREAWEAGWRVAVVVCGPAGMADAARAAVFAAKREYGGTVEYIEEAFGW</sequence>
<evidence type="ECO:0000256" key="5">
    <source>
        <dbReference type="ARBA" id="ARBA00022989"/>
    </source>
</evidence>
<evidence type="ECO:0000256" key="1">
    <source>
        <dbReference type="ARBA" id="ARBA00004141"/>
    </source>
</evidence>
<evidence type="ECO:0000256" key="9">
    <source>
        <dbReference type="ARBA" id="ARBA00023180"/>
    </source>
</evidence>
<dbReference type="InterPro" id="IPR013121">
    <property type="entry name" value="Fe_red_NAD-bd_6"/>
</dbReference>
<dbReference type="Pfam" id="PF08030">
    <property type="entry name" value="NAD_binding_6"/>
    <property type="match status" value="1"/>
</dbReference>
<dbReference type="GO" id="GO:0006826">
    <property type="term" value="P:iron ion transport"/>
    <property type="evidence" value="ECO:0007669"/>
    <property type="project" value="TreeGrafter"/>
</dbReference>
<keyword evidence="5 11" id="KW-1133">Transmembrane helix</keyword>
<keyword evidence="7" id="KW-0406">Ion transport</keyword>
<dbReference type="InterPro" id="IPR039261">
    <property type="entry name" value="FNR_nucleotide-bd"/>
</dbReference>
<dbReference type="GO" id="GO:0000293">
    <property type="term" value="F:ferric-chelate reductase activity"/>
    <property type="evidence" value="ECO:0007669"/>
    <property type="project" value="TreeGrafter"/>
</dbReference>
<evidence type="ECO:0000313" key="15">
    <source>
        <dbReference type="Proteomes" id="UP001244011"/>
    </source>
</evidence>
<evidence type="ECO:0000256" key="8">
    <source>
        <dbReference type="ARBA" id="ARBA00023136"/>
    </source>
</evidence>